<dbReference type="RefSeq" id="WP_084158300.1">
    <property type="nucleotide sequence ID" value="NZ_CP101873.1"/>
</dbReference>
<dbReference type="Proteomes" id="UP001224926">
    <property type="component" value="Chromosome"/>
</dbReference>
<evidence type="ECO:0000313" key="3">
    <source>
        <dbReference type="Proteomes" id="UP001224926"/>
    </source>
</evidence>
<evidence type="ECO:0000313" key="2">
    <source>
        <dbReference type="EMBL" id="WMT06831.1"/>
    </source>
</evidence>
<dbReference type="EMBL" id="CP101873">
    <property type="protein sequence ID" value="WMT06831.1"/>
    <property type="molecule type" value="Genomic_DNA"/>
</dbReference>
<dbReference type="InterPro" id="IPR058419">
    <property type="entry name" value="DUF8106"/>
</dbReference>
<dbReference type="Pfam" id="PF26408">
    <property type="entry name" value="DUF8106"/>
    <property type="match status" value="1"/>
</dbReference>
<keyword evidence="3" id="KW-1185">Reference proteome</keyword>
<evidence type="ECO:0000259" key="1">
    <source>
        <dbReference type="Pfam" id="PF26408"/>
    </source>
</evidence>
<sequence>MTRPTTAHDDGTSTLRKVTLFCWECDHSSPIDGDWVFQSRKRCVAYVCPECETTLTKRPRRTERSRERPSSEPVAAWERAVRTPVTVRHLLESKQSNF</sequence>
<gene>
    <name evidence="2" type="ORF">NP511_15740</name>
</gene>
<feature type="domain" description="DUF8106" evidence="1">
    <location>
        <begin position="16"/>
        <end position="58"/>
    </location>
</feature>
<protein>
    <recommendedName>
        <fullName evidence="1">DUF8106 domain-containing protein</fullName>
    </recommendedName>
</protein>
<dbReference type="GeneID" id="39863085"/>
<reference evidence="2 3" key="1">
    <citation type="submission" date="2022-07" db="EMBL/GenBank/DDBJ databases">
        <title>Two temperate virus in Haloterrigena jeotgali A29.</title>
        <authorList>
            <person name="Deng X."/>
        </authorList>
    </citation>
    <scope>NUCLEOTIDE SEQUENCE [LARGE SCALE GENOMIC DNA]</scope>
    <source>
        <strain evidence="2 3">A29</strain>
    </source>
</reference>
<accession>A0AAF0P9F3</accession>
<organism evidence="2 3">
    <name type="scientific">Natrinema thermotolerans</name>
    <dbReference type="NCBI Taxonomy" id="121872"/>
    <lineage>
        <taxon>Archaea</taxon>
        <taxon>Methanobacteriati</taxon>
        <taxon>Methanobacteriota</taxon>
        <taxon>Stenosarchaea group</taxon>
        <taxon>Halobacteria</taxon>
        <taxon>Halobacteriales</taxon>
        <taxon>Natrialbaceae</taxon>
        <taxon>Natrinema</taxon>
    </lineage>
</organism>
<name>A0AAF0P9F3_9EURY</name>
<dbReference type="AlphaFoldDB" id="A0AAF0P9F3"/>
<proteinExistence type="predicted"/>